<feature type="transmembrane region" description="Helical" evidence="1">
    <location>
        <begin position="148"/>
        <end position="170"/>
    </location>
</feature>
<keyword evidence="1" id="KW-0812">Transmembrane</keyword>
<dbReference type="RefSeq" id="WP_198075271.1">
    <property type="nucleotide sequence ID" value="NZ_JAEDAE010000003.1"/>
</dbReference>
<comment type="caution">
    <text evidence="2">The sequence shown here is derived from an EMBL/GenBank/DDBJ whole genome shotgun (WGS) entry which is preliminary data.</text>
</comment>
<evidence type="ECO:0000313" key="2">
    <source>
        <dbReference type="EMBL" id="MBH8558243.1"/>
    </source>
</evidence>
<feature type="transmembrane region" description="Helical" evidence="1">
    <location>
        <begin position="100"/>
        <end position="121"/>
    </location>
</feature>
<dbReference type="EMBL" id="JAEDAE010000003">
    <property type="protein sequence ID" value="MBH8558243.1"/>
    <property type="molecule type" value="Genomic_DNA"/>
</dbReference>
<feature type="transmembrane region" description="Helical" evidence="1">
    <location>
        <begin position="22"/>
        <end position="46"/>
    </location>
</feature>
<feature type="transmembrane region" description="Helical" evidence="1">
    <location>
        <begin position="58"/>
        <end position="79"/>
    </location>
</feature>
<accession>A0ABS0Q7A4</accession>
<evidence type="ECO:0000313" key="3">
    <source>
        <dbReference type="Proteomes" id="UP000625631"/>
    </source>
</evidence>
<gene>
    <name evidence="2" type="ORF">I7X13_09310</name>
</gene>
<keyword evidence="1" id="KW-0472">Membrane</keyword>
<dbReference type="Proteomes" id="UP000625631">
    <property type="component" value="Unassembled WGS sequence"/>
</dbReference>
<feature type="transmembrane region" description="Helical" evidence="1">
    <location>
        <begin position="177"/>
        <end position="200"/>
    </location>
</feature>
<reference evidence="2 3" key="1">
    <citation type="submission" date="2020-12" db="EMBL/GenBank/DDBJ databases">
        <title>Hymenobacter sp.</title>
        <authorList>
            <person name="Kim M.K."/>
        </authorList>
    </citation>
    <scope>NUCLEOTIDE SEQUENCE [LARGE SCALE GENOMIC DNA]</scope>
    <source>
        <strain evidence="2 3">BT442</strain>
    </source>
</reference>
<name>A0ABS0Q7A4_9BACT</name>
<sequence>MSQFFDFSRFGRLFNKHTTEHAGGYLLATGVLLGGIGLVLGFIAYMSSGPLLPDIQQVIFTMGLLAAGSFFTSTVFASFGNKKQATAALMLPASHWEKYLVGWLYSLPIFLAVYVGCFFLIDSLVLQLHSGDGQPAKMVQLFSSESRLYWSLVVYAVVNSVFLWGSIFFVRQHFVRTAFGVLLAAVVVVALNFQAMQALVGQKLNTVMPFSEMTLREGKEWHVLQLPHAQMSWFALVPLGMMLLAWAAAYLRVTEKQI</sequence>
<organism evidence="2 3">
    <name type="scientific">Hymenobacter negativus</name>
    <dbReference type="NCBI Taxonomy" id="2795026"/>
    <lineage>
        <taxon>Bacteria</taxon>
        <taxon>Pseudomonadati</taxon>
        <taxon>Bacteroidota</taxon>
        <taxon>Cytophagia</taxon>
        <taxon>Cytophagales</taxon>
        <taxon>Hymenobacteraceae</taxon>
        <taxon>Hymenobacter</taxon>
    </lineage>
</organism>
<evidence type="ECO:0000256" key="1">
    <source>
        <dbReference type="SAM" id="Phobius"/>
    </source>
</evidence>
<feature type="transmembrane region" description="Helical" evidence="1">
    <location>
        <begin position="231"/>
        <end position="251"/>
    </location>
</feature>
<evidence type="ECO:0008006" key="4">
    <source>
        <dbReference type="Google" id="ProtNLM"/>
    </source>
</evidence>
<protein>
    <recommendedName>
        <fullName evidence="4">ABC transporter permease</fullName>
    </recommendedName>
</protein>
<keyword evidence="3" id="KW-1185">Reference proteome</keyword>
<keyword evidence="1" id="KW-1133">Transmembrane helix</keyword>
<proteinExistence type="predicted"/>